<keyword evidence="3 5" id="KW-1133">Transmembrane helix</keyword>
<dbReference type="GO" id="GO:0098542">
    <property type="term" value="P:defense response to other organism"/>
    <property type="evidence" value="ECO:0007669"/>
    <property type="project" value="InterPro"/>
</dbReference>
<name>A0A835PCU5_VANPL</name>
<proteinExistence type="predicted"/>
<dbReference type="InterPro" id="IPR044839">
    <property type="entry name" value="NDR1-like"/>
</dbReference>
<evidence type="ECO:0000256" key="5">
    <source>
        <dbReference type="SAM" id="Phobius"/>
    </source>
</evidence>
<evidence type="ECO:0000256" key="4">
    <source>
        <dbReference type="ARBA" id="ARBA00023136"/>
    </source>
</evidence>
<dbReference type="GO" id="GO:0005886">
    <property type="term" value="C:plasma membrane"/>
    <property type="evidence" value="ECO:0007669"/>
    <property type="project" value="TreeGrafter"/>
</dbReference>
<evidence type="ECO:0000256" key="3">
    <source>
        <dbReference type="ARBA" id="ARBA00022989"/>
    </source>
</evidence>
<keyword evidence="4 5" id="KW-0472">Membrane</keyword>
<evidence type="ECO:0000256" key="1">
    <source>
        <dbReference type="ARBA" id="ARBA00004167"/>
    </source>
</evidence>
<dbReference type="Proteomes" id="UP000639772">
    <property type="component" value="Unassembled WGS sequence"/>
</dbReference>
<keyword evidence="2 5" id="KW-0812">Transmembrane</keyword>
<accession>A0A835PCU5</accession>
<dbReference type="OrthoDB" id="1426517at2759"/>
<evidence type="ECO:0000313" key="8">
    <source>
        <dbReference type="Proteomes" id="UP000639772"/>
    </source>
</evidence>
<reference evidence="7 8" key="1">
    <citation type="journal article" date="2020" name="Nat. Food">
        <title>A phased Vanilla planifolia genome enables genetic improvement of flavour and production.</title>
        <authorList>
            <person name="Hasing T."/>
            <person name="Tang H."/>
            <person name="Brym M."/>
            <person name="Khazi F."/>
            <person name="Huang T."/>
            <person name="Chambers A.H."/>
        </authorList>
    </citation>
    <scope>NUCLEOTIDE SEQUENCE [LARGE SCALE GENOMIC DNA]</scope>
    <source>
        <tissue evidence="7">Leaf</tissue>
    </source>
</reference>
<dbReference type="EMBL" id="JADCNM010000200">
    <property type="protein sequence ID" value="KAG0449193.1"/>
    <property type="molecule type" value="Genomic_DNA"/>
</dbReference>
<dbReference type="PANTHER" id="PTHR31415:SF166">
    <property type="entry name" value="LATE EMBRYOGENESIS ABUNDANT (LEA) HYDROXYPROLINE-RICH GLYCOPROTEIN FAMILY"/>
    <property type="match status" value="1"/>
</dbReference>
<feature type="domain" description="Late embryogenesis abundant protein LEA-2 subgroup" evidence="6">
    <location>
        <begin position="81"/>
        <end position="184"/>
    </location>
</feature>
<evidence type="ECO:0000256" key="2">
    <source>
        <dbReference type="ARBA" id="ARBA00022692"/>
    </source>
</evidence>
<organism evidence="7 8">
    <name type="scientific">Vanilla planifolia</name>
    <name type="common">Vanilla</name>
    <dbReference type="NCBI Taxonomy" id="51239"/>
    <lineage>
        <taxon>Eukaryota</taxon>
        <taxon>Viridiplantae</taxon>
        <taxon>Streptophyta</taxon>
        <taxon>Embryophyta</taxon>
        <taxon>Tracheophyta</taxon>
        <taxon>Spermatophyta</taxon>
        <taxon>Magnoliopsida</taxon>
        <taxon>Liliopsida</taxon>
        <taxon>Asparagales</taxon>
        <taxon>Orchidaceae</taxon>
        <taxon>Vanilloideae</taxon>
        <taxon>Vanilleae</taxon>
        <taxon>Vanilla</taxon>
    </lineage>
</organism>
<dbReference type="Pfam" id="PF03168">
    <property type="entry name" value="LEA_2"/>
    <property type="match status" value="1"/>
</dbReference>
<dbReference type="GO" id="GO:0009506">
    <property type="term" value="C:plasmodesma"/>
    <property type="evidence" value="ECO:0007669"/>
    <property type="project" value="TreeGrafter"/>
</dbReference>
<dbReference type="AlphaFoldDB" id="A0A835PCU5"/>
<comment type="caution">
    <text evidence="7">The sequence shown here is derived from an EMBL/GenBank/DDBJ whole genome shotgun (WGS) entry which is preliminary data.</text>
</comment>
<dbReference type="InterPro" id="IPR004864">
    <property type="entry name" value="LEA_2"/>
</dbReference>
<evidence type="ECO:0000259" key="6">
    <source>
        <dbReference type="Pfam" id="PF03168"/>
    </source>
</evidence>
<sequence>MTKKDCGKHASYHRQKIVRRIFACLLSLIILVLFVILVIWLVLRPTKPKFLLQDSSIYQFNLSSDSNLLFSNLLSVSLQVTISSRNPNDRIGIYYDRLDVFAEYKNRQITTATELPAGYQGHNDVNVWSPFVSANAVPIDPYLVDAFGQDENAGYILIYIKIDGKLRWKVGTWISGHYHIDVSCPAFFSVSNGKGNSGSPAFRFQQMTSCNVDV</sequence>
<comment type="subcellular location">
    <subcellularLocation>
        <location evidence="1">Membrane</location>
        <topology evidence="1">Single-pass membrane protein</topology>
    </subcellularLocation>
</comment>
<dbReference type="PANTHER" id="PTHR31415">
    <property type="entry name" value="OS05G0367900 PROTEIN"/>
    <property type="match status" value="1"/>
</dbReference>
<protein>
    <recommendedName>
        <fullName evidence="6">Late embryogenesis abundant protein LEA-2 subgroup domain-containing protein</fullName>
    </recommendedName>
</protein>
<evidence type="ECO:0000313" key="7">
    <source>
        <dbReference type="EMBL" id="KAG0449193.1"/>
    </source>
</evidence>
<gene>
    <name evidence="7" type="ORF">HPP92_027437</name>
</gene>
<feature type="transmembrane region" description="Helical" evidence="5">
    <location>
        <begin position="21"/>
        <end position="43"/>
    </location>
</feature>